<protein>
    <submittedName>
        <fullName evidence="1">Uncharacterized protein</fullName>
    </submittedName>
</protein>
<proteinExistence type="predicted"/>
<evidence type="ECO:0000313" key="1">
    <source>
        <dbReference type="EMBL" id="GMN68531.1"/>
    </source>
</evidence>
<dbReference type="Proteomes" id="UP001187192">
    <property type="component" value="Unassembled WGS sequence"/>
</dbReference>
<name>A0AA88E6C0_FICCA</name>
<accession>A0AA88E6C0</accession>
<reference evidence="1" key="1">
    <citation type="submission" date="2023-07" db="EMBL/GenBank/DDBJ databases">
        <title>draft genome sequence of fig (Ficus carica).</title>
        <authorList>
            <person name="Takahashi T."/>
            <person name="Nishimura K."/>
        </authorList>
    </citation>
    <scope>NUCLEOTIDE SEQUENCE</scope>
</reference>
<evidence type="ECO:0000313" key="2">
    <source>
        <dbReference type="Proteomes" id="UP001187192"/>
    </source>
</evidence>
<sequence>MSGCGLSVVTGRRRQLCAWHHVQGVDCPGEQHRPRILPDPGIQRAQKDTISLPSRGRLAPGNRILWSKQITPSTVIAGKIGWLVLII</sequence>
<dbReference type="EMBL" id="BTGU01000637">
    <property type="protein sequence ID" value="GMN68531.1"/>
    <property type="molecule type" value="Genomic_DNA"/>
</dbReference>
<organism evidence="1 2">
    <name type="scientific">Ficus carica</name>
    <name type="common">Common fig</name>
    <dbReference type="NCBI Taxonomy" id="3494"/>
    <lineage>
        <taxon>Eukaryota</taxon>
        <taxon>Viridiplantae</taxon>
        <taxon>Streptophyta</taxon>
        <taxon>Embryophyta</taxon>
        <taxon>Tracheophyta</taxon>
        <taxon>Spermatophyta</taxon>
        <taxon>Magnoliopsida</taxon>
        <taxon>eudicotyledons</taxon>
        <taxon>Gunneridae</taxon>
        <taxon>Pentapetalae</taxon>
        <taxon>rosids</taxon>
        <taxon>fabids</taxon>
        <taxon>Rosales</taxon>
        <taxon>Moraceae</taxon>
        <taxon>Ficeae</taxon>
        <taxon>Ficus</taxon>
    </lineage>
</organism>
<comment type="caution">
    <text evidence="1">The sequence shown here is derived from an EMBL/GenBank/DDBJ whole genome shotgun (WGS) entry which is preliminary data.</text>
</comment>
<keyword evidence="2" id="KW-1185">Reference proteome</keyword>
<dbReference type="AlphaFoldDB" id="A0AA88E6C0"/>
<gene>
    <name evidence="1" type="ORF">TIFTF001_037591</name>
</gene>